<dbReference type="InterPro" id="IPR013784">
    <property type="entry name" value="Carb-bd-like_fold"/>
</dbReference>
<dbReference type="InterPro" id="IPR002044">
    <property type="entry name" value="CBM20"/>
</dbReference>
<dbReference type="STRING" id="1047168.A0A0F4G986"/>
<evidence type="ECO:0000256" key="14">
    <source>
        <dbReference type="SAM" id="SignalP"/>
    </source>
</evidence>
<keyword evidence="8" id="KW-0119">Carbohydrate metabolism</keyword>
<evidence type="ECO:0000313" key="16">
    <source>
        <dbReference type="EMBL" id="KJX93562.1"/>
    </source>
</evidence>
<proteinExistence type="inferred from homology"/>
<feature type="region of interest" description="Disordered" evidence="13">
    <location>
        <begin position="838"/>
        <end position="871"/>
    </location>
</feature>
<protein>
    <recommendedName>
        <fullName evidence="4">glucan 1,4-alpha-glucosidase</fullName>
        <ecNumber evidence="4">3.2.1.3</ecNumber>
    </recommendedName>
    <alternativeName>
        <fullName evidence="12">1,4-alpha-D-glucan glucohydrolase</fullName>
    </alternativeName>
    <alternativeName>
        <fullName evidence="11">Glucan 1,4-alpha-glucosidase</fullName>
    </alternativeName>
</protein>
<dbReference type="Pfam" id="PF00686">
    <property type="entry name" value="CBM_20"/>
    <property type="match status" value="1"/>
</dbReference>
<dbReference type="Pfam" id="PF00723">
    <property type="entry name" value="Glyco_hydro_15"/>
    <property type="match status" value="1"/>
</dbReference>
<evidence type="ECO:0000256" key="6">
    <source>
        <dbReference type="ARBA" id="ARBA00022801"/>
    </source>
</evidence>
<sequence>MRLLYSILPLAAAVLSEPPQHVLQPRATGSLSSWLSTQSSVALQGVLDNIGASGAKVDGTSPGLVVASPSKSDPDYFFTWTRDAALVTKCLVDQFLSGGPAGLEGTVQDYINAQASLQAVQNPSGGLCSGGLGEPKFQVDGTAFTGNWGRPQRDGPALRATAMIAYAQYLLGKGNTSVVTNIIWPIVQNDLSYVSASWNQTGFDLWEEVNSASFFTTAVQYRSLVEGSALASKIGKSCSNCNSQAPQILCFLQSYWTGSYIRSNTGGGRSGKDVNSILTSIHMFEPAVGCNANTFQPCSDKALANHKVVTDSFRSVYSINNGIPQGQGVAVGRYPEDVYQGGNPWYLGTFAAAEQLYDAVFQWKKQGTIEITSTSLPFFKDVYSSATIGTYASSSAAFTSIVNAVSTYADSYMTNAQKYTPQNGALAEQYSRSDGTPLSAVDLTWSYAAFLTAANARRATMPASWGANSAVVPSSCSGSSATGPCVTATSTFSRLTQSTPTCTATPTLTKVLFKEYATTTYGESISVVGSVSQLGNWNTNNAIALSAQNYTGSSNLWFVDISLPAGTSFQYKYIRKESDGSVRWESDPNRSYTVPTNCKGQATVTDNWRDNTVINLGSAIPCGIIANTAITNTGATIVNGRIALVNDATSITGFPPGLSSGVDAGNAAAGLARQDAQTAYHAAAGQISTNQSGSELGGLFLVRGTYVIASSASITGTLVLDGGNDANSKFIFQIGSTLTTSTAASVILVNSAQACNVFWQVSSSATLGTDTVFAGNMIALTSISLSAGVNFDGGLYALNGAVTLIGDVVTAKQDCLGQGLPPPAYLTTTSAVESTSLTTSSIMTSTSGESLSGGSNNDERAEQRRRSDGDGLDYQHIRGRVDIHSFQFWTNHGAVFSADCLHAGAGINNNNSRFFERSLRPDTSVERNIIWWSCV</sequence>
<dbReference type="GO" id="GO:0000324">
    <property type="term" value="C:fungal-type vacuole"/>
    <property type="evidence" value="ECO:0007669"/>
    <property type="project" value="TreeGrafter"/>
</dbReference>
<dbReference type="SUPFAM" id="SSF49452">
    <property type="entry name" value="Starch-binding domain-like"/>
    <property type="match status" value="1"/>
</dbReference>
<keyword evidence="7" id="KW-0325">Glycoprotein</keyword>
<feature type="domain" description="CBM20" evidence="15">
    <location>
        <begin position="503"/>
        <end position="610"/>
    </location>
</feature>
<comment type="catalytic activity">
    <reaction evidence="1">
        <text>Hydrolysis of terminal (1-&gt;4)-linked alpha-D-glucose residues successively from non-reducing ends of the chains with release of beta-D-glucose.</text>
        <dbReference type="EC" id="3.2.1.3"/>
    </reaction>
</comment>
<dbReference type="PROSITE" id="PS00820">
    <property type="entry name" value="GLUCOAMYLASE"/>
    <property type="match status" value="1"/>
</dbReference>
<evidence type="ECO:0000256" key="12">
    <source>
        <dbReference type="ARBA" id="ARBA00033473"/>
    </source>
</evidence>
<evidence type="ECO:0000256" key="10">
    <source>
        <dbReference type="ARBA" id="ARBA00023326"/>
    </source>
</evidence>
<dbReference type="OrthoDB" id="6123450at2759"/>
<comment type="similarity">
    <text evidence="2">Belongs to the ice-binding protein family.</text>
</comment>
<keyword evidence="6" id="KW-0378">Hydrolase</keyword>
<comment type="similarity">
    <text evidence="3">Belongs to the glycosyl hydrolase 15 family.</text>
</comment>
<dbReference type="PANTHER" id="PTHR31616:SF12">
    <property type="entry name" value="GLUCOAMYLASE"/>
    <property type="match status" value="1"/>
</dbReference>
<feature type="compositionally biased region" description="Low complexity" evidence="13">
    <location>
        <begin position="838"/>
        <end position="855"/>
    </location>
</feature>
<dbReference type="FunFam" id="1.50.10.10:FF:000018">
    <property type="entry name" value="Glucoamylase"/>
    <property type="match status" value="1"/>
</dbReference>
<dbReference type="PROSITE" id="PS51166">
    <property type="entry name" value="CBM20"/>
    <property type="match status" value="1"/>
</dbReference>
<keyword evidence="10" id="KW-0624">Polysaccharide degradation</keyword>
<evidence type="ECO:0000256" key="13">
    <source>
        <dbReference type="SAM" id="MobiDB-lite"/>
    </source>
</evidence>
<evidence type="ECO:0000256" key="1">
    <source>
        <dbReference type="ARBA" id="ARBA00001863"/>
    </source>
</evidence>
<name>A0A0F4G986_9PEZI</name>
<dbReference type="InterPro" id="IPR034836">
    <property type="entry name" value="CBM20_glucoamylase"/>
</dbReference>
<evidence type="ECO:0000256" key="7">
    <source>
        <dbReference type="ARBA" id="ARBA00023180"/>
    </source>
</evidence>
<keyword evidence="17" id="KW-1185">Reference proteome</keyword>
<feature type="chain" id="PRO_5002468535" description="glucan 1,4-alpha-glucosidase" evidence="14">
    <location>
        <begin position="17"/>
        <end position="935"/>
    </location>
</feature>
<evidence type="ECO:0000256" key="8">
    <source>
        <dbReference type="ARBA" id="ARBA00023277"/>
    </source>
</evidence>
<feature type="signal peptide" evidence="14">
    <location>
        <begin position="1"/>
        <end position="16"/>
    </location>
</feature>
<dbReference type="EC" id="3.2.1.3" evidence="4"/>
<evidence type="ECO:0000256" key="9">
    <source>
        <dbReference type="ARBA" id="ARBA00023295"/>
    </source>
</evidence>
<dbReference type="Pfam" id="PF11999">
    <property type="entry name" value="Ice_binding"/>
    <property type="match status" value="1"/>
</dbReference>
<dbReference type="EMBL" id="LAFY01004254">
    <property type="protein sequence ID" value="KJX93562.1"/>
    <property type="molecule type" value="Genomic_DNA"/>
</dbReference>
<dbReference type="SUPFAM" id="SSF48208">
    <property type="entry name" value="Six-hairpin glycosidases"/>
    <property type="match status" value="1"/>
</dbReference>
<evidence type="ECO:0000313" key="17">
    <source>
        <dbReference type="Proteomes" id="UP000033647"/>
    </source>
</evidence>
<keyword evidence="9" id="KW-0326">Glycosidase</keyword>
<feature type="compositionally biased region" description="Basic and acidic residues" evidence="13">
    <location>
        <begin position="857"/>
        <end position="871"/>
    </location>
</feature>
<dbReference type="PANTHER" id="PTHR31616">
    <property type="entry name" value="TREHALASE"/>
    <property type="match status" value="1"/>
</dbReference>
<dbReference type="GO" id="GO:0004339">
    <property type="term" value="F:glucan 1,4-alpha-glucosidase activity"/>
    <property type="evidence" value="ECO:0007669"/>
    <property type="project" value="UniProtKB-EC"/>
</dbReference>
<dbReference type="Gene3D" id="1.50.10.10">
    <property type="match status" value="1"/>
</dbReference>
<dbReference type="InterPro" id="IPR021884">
    <property type="entry name" value="Ice-bd_prot"/>
</dbReference>
<dbReference type="FunFam" id="2.60.40.10:FF:000552">
    <property type="entry name" value="Related to glucoamylase"/>
    <property type="match status" value="1"/>
</dbReference>
<dbReference type="PRINTS" id="PR00736">
    <property type="entry name" value="GLHYDRLASE15"/>
</dbReference>
<dbReference type="Proteomes" id="UP000033647">
    <property type="component" value="Unassembled WGS sequence"/>
</dbReference>
<organism evidence="16 17">
    <name type="scientific">Zymoseptoria brevis</name>
    <dbReference type="NCBI Taxonomy" id="1047168"/>
    <lineage>
        <taxon>Eukaryota</taxon>
        <taxon>Fungi</taxon>
        <taxon>Dikarya</taxon>
        <taxon>Ascomycota</taxon>
        <taxon>Pezizomycotina</taxon>
        <taxon>Dothideomycetes</taxon>
        <taxon>Dothideomycetidae</taxon>
        <taxon>Mycosphaerellales</taxon>
        <taxon>Mycosphaerellaceae</taxon>
        <taxon>Zymoseptoria</taxon>
    </lineage>
</organism>
<dbReference type="SMART" id="SM01065">
    <property type="entry name" value="CBM_2"/>
    <property type="match status" value="1"/>
</dbReference>
<dbReference type="Gene3D" id="2.60.40.10">
    <property type="entry name" value="Immunoglobulins"/>
    <property type="match status" value="1"/>
</dbReference>
<accession>A0A0F4G986</accession>
<evidence type="ECO:0000259" key="15">
    <source>
        <dbReference type="PROSITE" id="PS51166"/>
    </source>
</evidence>
<dbReference type="GO" id="GO:0000272">
    <property type="term" value="P:polysaccharide catabolic process"/>
    <property type="evidence" value="ECO:0007669"/>
    <property type="project" value="UniProtKB-KW"/>
</dbReference>
<dbReference type="GO" id="GO:2001070">
    <property type="term" value="F:starch binding"/>
    <property type="evidence" value="ECO:0007669"/>
    <property type="project" value="InterPro"/>
</dbReference>
<dbReference type="AlphaFoldDB" id="A0A0F4G986"/>
<dbReference type="InterPro" id="IPR013783">
    <property type="entry name" value="Ig-like_fold"/>
</dbReference>
<evidence type="ECO:0000256" key="11">
    <source>
        <dbReference type="ARBA" id="ARBA00033442"/>
    </source>
</evidence>
<dbReference type="CDD" id="cd05811">
    <property type="entry name" value="CBM20_glucoamylase"/>
    <property type="match status" value="1"/>
</dbReference>
<dbReference type="InterPro" id="IPR008928">
    <property type="entry name" value="6-hairpin_glycosidase_sf"/>
</dbReference>
<dbReference type="InterPro" id="IPR000165">
    <property type="entry name" value="Glucoamylase"/>
</dbReference>
<dbReference type="InterPro" id="IPR011613">
    <property type="entry name" value="GH15-like"/>
</dbReference>
<reference evidence="16 17" key="1">
    <citation type="submission" date="2015-03" db="EMBL/GenBank/DDBJ databases">
        <title>RNA-seq based gene annotation and comparative genomics of four Zymoseptoria species reveal species-specific pathogenicity related genes and transposable element activity.</title>
        <authorList>
            <person name="Grandaubert J."/>
            <person name="Bhattacharyya A."/>
            <person name="Stukenbrock E.H."/>
        </authorList>
    </citation>
    <scope>NUCLEOTIDE SEQUENCE [LARGE SCALE GENOMIC DNA]</scope>
    <source>
        <strain evidence="16 17">Zb18110</strain>
    </source>
</reference>
<gene>
    <name evidence="16" type="ORF">TI39_contig4295g00008</name>
</gene>
<keyword evidence="5 14" id="KW-0732">Signal</keyword>
<evidence type="ECO:0000256" key="2">
    <source>
        <dbReference type="ARBA" id="ARBA00005445"/>
    </source>
</evidence>
<dbReference type="InterPro" id="IPR046966">
    <property type="entry name" value="Glucoamylase_active_site"/>
</dbReference>
<evidence type="ECO:0000256" key="5">
    <source>
        <dbReference type="ARBA" id="ARBA00022729"/>
    </source>
</evidence>
<evidence type="ECO:0000256" key="3">
    <source>
        <dbReference type="ARBA" id="ARBA00006188"/>
    </source>
</evidence>
<comment type="caution">
    <text evidence="16">The sequence shown here is derived from an EMBL/GenBank/DDBJ whole genome shotgun (WGS) entry which is preliminary data.</text>
</comment>
<dbReference type="InterPro" id="IPR012341">
    <property type="entry name" value="6hp_glycosidase-like_sf"/>
</dbReference>
<evidence type="ECO:0000256" key="4">
    <source>
        <dbReference type="ARBA" id="ARBA00012593"/>
    </source>
</evidence>